<organism evidence="4 5">
    <name type="scientific">Digitaria exilis</name>
    <dbReference type="NCBI Taxonomy" id="1010633"/>
    <lineage>
        <taxon>Eukaryota</taxon>
        <taxon>Viridiplantae</taxon>
        <taxon>Streptophyta</taxon>
        <taxon>Embryophyta</taxon>
        <taxon>Tracheophyta</taxon>
        <taxon>Spermatophyta</taxon>
        <taxon>Magnoliopsida</taxon>
        <taxon>Liliopsida</taxon>
        <taxon>Poales</taxon>
        <taxon>Poaceae</taxon>
        <taxon>PACMAD clade</taxon>
        <taxon>Panicoideae</taxon>
        <taxon>Panicodae</taxon>
        <taxon>Paniceae</taxon>
        <taxon>Anthephorinae</taxon>
        <taxon>Digitaria</taxon>
    </lineage>
</organism>
<feature type="repeat" description="PPR" evidence="3">
    <location>
        <begin position="423"/>
        <end position="453"/>
    </location>
</feature>
<dbReference type="InterPro" id="IPR046960">
    <property type="entry name" value="PPR_At4g14850-like_plant"/>
</dbReference>
<dbReference type="NCBIfam" id="TIGR00756">
    <property type="entry name" value="PPR"/>
    <property type="match status" value="5"/>
</dbReference>
<dbReference type="Pfam" id="PF20431">
    <property type="entry name" value="E_motif"/>
    <property type="match status" value="1"/>
</dbReference>
<dbReference type="InterPro" id="IPR011990">
    <property type="entry name" value="TPR-like_helical_dom_sf"/>
</dbReference>
<dbReference type="Gene3D" id="1.25.40.10">
    <property type="entry name" value="Tetratricopeptide repeat domain"/>
    <property type="match status" value="4"/>
</dbReference>
<evidence type="ECO:0000256" key="1">
    <source>
        <dbReference type="ARBA" id="ARBA00022737"/>
    </source>
</evidence>
<protein>
    <recommendedName>
        <fullName evidence="6">Pentatricopeptide repeat-containing protein</fullName>
    </recommendedName>
</protein>
<evidence type="ECO:0000313" key="4">
    <source>
        <dbReference type="EMBL" id="KAF8720329.1"/>
    </source>
</evidence>
<dbReference type="PANTHER" id="PTHR47926">
    <property type="entry name" value="PENTATRICOPEPTIDE REPEAT-CONTAINING PROTEIN"/>
    <property type="match status" value="1"/>
</dbReference>
<keyword evidence="1" id="KW-0677">Repeat</keyword>
<dbReference type="GO" id="GO:0016556">
    <property type="term" value="P:mRNA modification"/>
    <property type="evidence" value="ECO:0007669"/>
    <property type="project" value="UniProtKB-ARBA"/>
</dbReference>
<dbReference type="Pfam" id="PF13041">
    <property type="entry name" value="PPR_2"/>
    <property type="match status" value="1"/>
</dbReference>
<dbReference type="Pfam" id="PF01535">
    <property type="entry name" value="PPR"/>
    <property type="match status" value="4"/>
</dbReference>
<sequence>MEAVSAFTALLRTGARPDAFTLPLLNRAAASLPGFVGGAHSFGIRAGFGGNLFFCNTLLDAYARNGLVAPARQVFDEMRVRDVVSWTTLVSAYAGADDPREVYQLVAAMRTVGGCEPSAVTLAVVLRVCTARKDTAGGRQLHCYAVKSGWAGDSLFLNSMLTHLSRTASLENAVMMFEQSPRRDTVSWNIIISEHSSQGNVSKVADMYERMRAEEVCPSCETLTAVVAVFAKHRFLLQGKKLHSFAVRNGLLDTILVASFVDFYAKCGEILSSVQLFEEFRWRSSCLWSAMLWAFIHHAMFLDAIHLFENMMGSLCFPSADVLRGVIICYTEIGALKFGKAAHGYVIRNNYTAESESCALETSIVKLYAKCGCILLAERCFSRILYKDIVSWSSMIEAFTIHGHGKEALTLFNKMMEEGIKPNGVTFLSLLSACSHSGLVTEAHELFDHMTKTFRLAPDLGHYTCMVDVLGRSGNLEEALQVIRDMKVKPDGRIWGALLSSCRMHSNSKLASFAAQKLVELEPDNVGYHVVFSNVHAGGGRWAEVEDIRSSMVGNKMEKSPGWSCVSDIGFP</sequence>
<evidence type="ECO:0000256" key="3">
    <source>
        <dbReference type="PROSITE-ProRule" id="PRU00708"/>
    </source>
</evidence>
<dbReference type="InterPro" id="IPR046848">
    <property type="entry name" value="E_motif"/>
</dbReference>
<keyword evidence="5" id="KW-1185">Reference proteome</keyword>
<dbReference type="Proteomes" id="UP000636709">
    <property type="component" value="Unassembled WGS sequence"/>
</dbReference>
<dbReference type="OrthoDB" id="185373at2759"/>
<comment type="caution">
    <text evidence="4">The sequence shown here is derived from an EMBL/GenBank/DDBJ whole genome shotgun (WGS) entry which is preliminary data.</text>
</comment>
<dbReference type="InterPro" id="IPR002885">
    <property type="entry name" value="PPR_rpt"/>
</dbReference>
<evidence type="ECO:0000256" key="2">
    <source>
        <dbReference type="ARBA" id="ARBA00022946"/>
    </source>
</evidence>
<name>A0A835C0Q9_9POAL</name>
<evidence type="ECO:0008006" key="6">
    <source>
        <dbReference type="Google" id="ProtNLM"/>
    </source>
</evidence>
<dbReference type="EMBL" id="JACEFO010001696">
    <property type="protein sequence ID" value="KAF8720329.1"/>
    <property type="molecule type" value="Genomic_DNA"/>
</dbReference>
<dbReference type="GO" id="GO:0003723">
    <property type="term" value="F:RNA binding"/>
    <property type="evidence" value="ECO:0007669"/>
    <property type="project" value="InterPro"/>
</dbReference>
<proteinExistence type="predicted"/>
<accession>A0A835C0Q9</accession>
<feature type="repeat" description="PPR" evidence="3">
    <location>
        <begin position="184"/>
        <end position="218"/>
    </location>
</feature>
<dbReference type="PROSITE" id="PS51375">
    <property type="entry name" value="PPR"/>
    <property type="match status" value="5"/>
</dbReference>
<gene>
    <name evidence="4" type="ORF">HU200_023823</name>
</gene>
<feature type="repeat" description="PPR" evidence="3">
    <location>
        <begin position="459"/>
        <end position="489"/>
    </location>
</feature>
<keyword evidence="2" id="KW-0809">Transit peptide</keyword>
<feature type="repeat" description="PPR" evidence="3">
    <location>
        <begin position="51"/>
        <end position="85"/>
    </location>
</feature>
<dbReference type="AlphaFoldDB" id="A0A835C0Q9"/>
<feature type="repeat" description="PPR" evidence="3">
    <location>
        <begin position="388"/>
        <end position="422"/>
    </location>
</feature>
<dbReference type="FunFam" id="1.25.40.10:FF:000277">
    <property type="entry name" value="Pentatricopeptide repeat-containing protein, mitochondrial"/>
    <property type="match status" value="1"/>
</dbReference>
<reference evidence="4" key="1">
    <citation type="submission" date="2020-07" db="EMBL/GenBank/DDBJ databases">
        <title>Genome sequence and genetic diversity analysis of an under-domesticated orphan crop, white fonio (Digitaria exilis).</title>
        <authorList>
            <person name="Bennetzen J.L."/>
            <person name="Chen S."/>
            <person name="Ma X."/>
            <person name="Wang X."/>
            <person name="Yssel A.E.J."/>
            <person name="Chaluvadi S.R."/>
            <person name="Johnson M."/>
            <person name="Gangashetty P."/>
            <person name="Hamidou F."/>
            <person name="Sanogo M.D."/>
            <person name="Zwaenepoel A."/>
            <person name="Wallace J."/>
            <person name="Van De Peer Y."/>
            <person name="Van Deynze A."/>
        </authorList>
    </citation>
    <scope>NUCLEOTIDE SEQUENCE</scope>
    <source>
        <tissue evidence="4">Leaves</tissue>
    </source>
</reference>
<dbReference type="PANTHER" id="PTHR47926:SF342">
    <property type="entry name" value="TETRATRICOPEPTIDE-LIKE HELICAL DOMAIN-CONTAINING PROTEIN-RELATED"/>
    <property type="match status" value="1"/>
</dbReference>
<dbReference type="GO" id="GO:0005737">
    <property type="term" value="C:cytoplasm"/>
    <property type="evidence" value="ECO:0007669"/>
    <property type="project" value="UniProtKB-ARBA"/>
</dbReference>
<evidence type="ECO:0000313" key="5">
    <source>
        <dbReference type="Proteomes" id="UP000636709"/>
    </source>
</evidence>